<sequence>MAHGFIIFAAILLLGAIAASVLFAVTPRSYLDPAEPVQPSETYRYKPCYSGGTNDCMGG</sequence>
<dbReference type="EMBL" id="JAATJL010000001">
    <property type="protein sequence ID" value="NJC23892.1"/>
    <property type="molecule type" value="Genomic_DNA"/>
</dbReference>
<evidence type="ECO:0000313" key="2">
    <source>
        <dbReference type="Proteomes" id="UP000547458"/>
    </source>
</evidence>
<name>A0A846RTP2_9MICC</name>
<accession>A0A846RTP2</accession>
<dbReference type="AlphaFoldDB" id="A0A846RTP2"/>
<reference evidence="1 2" key="1">
    <citation type="submission" date="2020-03" db="EMBL/GenBank/DDBJ databases">
        <title>Sequencing the genomes of 1000 actinobacteria strains.</title>
        <authorList>
            <person name="Klenk H.-P."/>
        </authorList>
    </citation>
    <scope>NUCLEOTIDE SEQUENCE [LARGE SCALE GENOMIC DNA]</scope>
    <source>
        <strain evidence="1 2">DSM 16403</strain>
    </source>
</reference>
<comment type="caution">
    <text evidence="1">The sequence shown here is derived from an EMBL/GenBank/DDBJ whole genome shotgun (WGS) entry which is preliminary data.</text>
</comment>
<protein>
    <submittedName>
        <fullName evidence="1">Uncharacterized protein</fullName>
    </submittedName>
</protein>
<evidence type="ECO:0000313" key="1">
    <source>
        <dbReference type="EMBL" id="NJC23892.1"/>
    </source>
</evidence>
<proteinExistence type="predicted"/>
<dbReference type="RefSeq" id="WP_167995209.1">
    <property type="nucleotide sequence ID" value="NZ_JAATJL010000001.1"/>
</dbReference>
<organism evidence="1 2">
    <name type="scientific">Arthrobacter pigmenti</name>
    <dbReference type="NCBI Taxonomy" id="271432"/>
    <lineage>
        <taxon>Bacteria</taxon>
        <taxon>Bacillati</taxon>
        <taxon>Actinomycetota</taxon>
        <taxon>Actinomycetes</taxon>
        <taxon>Micrococcales</taxon>
        <taxon>Micrococcaceae</taxon>
        <taxon>Arthrobacter</taxon>
    </lineage>
</organism>
<keyword evidence="2" id="KW-1185">Reference proteome</keyword>
<dbReference type="Proteomes" id="UP000547458">
    <property type="component" value="Unassembled WGS sequence"/>
</dbReference>
<gene>
    <name evidence="1" type="ORF">BJ994_002968</name>
</gene>